<protein>
    <submittedName>
        <fullName evidence="1">Uncharacterized protein</fullName>
    </submittedName>
</protein>
<keyword evidence="2" id="KW-1185">Reference proteome</keyword>
<dbReference type="AlphaFoldDB" id="D6U7X3"/>
<dbReference type="Proteomes" id="UP000004508">
    <property type="component" value="Unassembled WGS sequence"/>
</dbReference>
<organism evidence="1 2">
    <name type="scientific">Ktedonobacter racemifer DSM 44963</name>
    <dbReference type="NCBI Taxonomy" id="485913"/>
    <lineage>
        <taxon>Bacteria</taxon>
        <taxon>Bacillati</taxon>
        <taxon>Chloroflexota</taxon>
        <taxon>Ktedonobacteria</taxon>
        <taxon>Ktedonobacterales</taxon>
        <taxon>Ktedonobacteraceae</taxon>
        <taxon>Ktedonobacter</taxon>
    </lineage>
</organism>
<gene>
    <name evidence="1" type="ORF">Krac_0517</name>
</gene>
<evidence type="ECO:0000313" key="2">
    <source>
        <dbReference type="Proteomes" id="UP000004508"/>
    </source>
</evidence>
<sequence>MLPEAHRESSIKPHHDLYTTFGMASADAFFSFPQLKVICLLEYHCVHIFVRNYLCVKIPYPKRNLRSDNTGIARAFGTKPS</sequence>
<dbReference type="EMBL" id="ADVG01000005">
    <property type="protein sequence ID" value="EFH79984.1"/>
    <property type="molecule type" value="Genomic_DNA"/>
</dbReference>
<reference evidence="1 2" key="1">
    <citation type="journal article" date="2011" name="Stand. Genomic Sci.">
        <title>Non-contiguous finished genome sequence and contextual data of the filamentous soil bacterium Ktedonobacter racemifer type strain (SOSP1-21).</title>
        <authorList>
            <person name="Chang Y.J."/>
            <person name="Land M."/>
            <person name="Hauser L."/>
            <person name="Chertkov O."/>
            <person name="Del Rio T.G."/>
            <person name="Nolan M."/>
            <person name="Copeland A."/>
            <person name="Tice H."/>
            <person name="Cheng J.F."/>
            <person name="Lucas S."/>
            <person name="Han C."/>
            <person name="Goodwin L."/>
            <person name="Pitluck S."/>
            <person name="Ivanova N."/>
            <person name="Ovchinikova G."/>
            <person name="Pati A."/>
            <person name="Chen A."/>
            <person name="Palaniappan K."/>
            <person name="Mavromatis K."/>
            <person name="Liolios K."/>
            <person name="Brettin T."/>
            <person name="Fiebig A."/>
            <person name="Rohde M."/>
            <person name="Abt B."/>
            <person name="Goker M."/>
            <person name="Detter J.C."/>
            <person name="Woyke T."/>
            <person name="Bristow J."/>
            <person name="Eisen J.A."/>
            <person name="Markowitz V."/>
            <person name="Hugenholtz P."/>
            <person name="Kyrpides N.C."/>
            <person name="Klenk H.P."/>
            <person name="Lapidus A."/>
        </authorList>
    </citation>
    <scope>NUCLEOTIDE SEQUENCE [LARGE SCALE GENOMIC DNA]</scope>
    <source>
        <strain evidence="2">DSM 44963</strain>
    </source>
</reference>
<dbReference type="InParanoid" id="D6U7X3"/>
<accession>D6U7X3</accession>
<evidence type="ECO:0000313" key="1">
    <source>
        <dbReference type="EMBL" id="EFH79984.1"/>
    </source>
</evidence>
<name>D6U7X3_KTERA</name>
<comment type="caution">
    <text evidence="1">The sequence shown here is derived from an EMBL/GenBank/DDBJ whole genome shotgun (WGS) entry which is preliminary data.</text>
</comment>
<proteinExistence type="predicted"/>